<dbReference type="InterPro" id="IPR036388">
    <property type="entry name" value="WH-like_DNA-bd_sf"/>
</dbReference>
<keyword evidence="4" id="KW-0238">DNA-binding</keyword>
<feature type="domain" description="RNA polymerase sigma factor 70 region 4 type 2" evidence="7">
    <location>
        <begin position="112"/>
        <end position="161"/>
    </location>
</feature>
<evidence type="ECO:0000256" key="3">
    <source>
        <dbReference type="ARBA" id="ARBA00023082"/>
    </source>
</evidence>
<evidence type="ECO:0000256" key="4">
    <source>
        <dbReference type="ARBA" id="ARBA00023125"/>
    </source>
</evidence>
<name>A0A3B0ZDJ1_9ZZZZ</name>
<keyword evidence="3" id="KW-0731">Sigma factor</keyword>
<gene>
    <name evidence="8" type="ORF">MNBD_GAMMA15-1197</name>
</gene>
<evidence type="ECO:0000256" key="2">
    <source>
        <dbReference type="ARBA" id="ARBA00023015"/>
    </source>
</evidence>
<evidence type="ECO:0000313" key="8">
    <source>
        <dbReference type="EMBL" id="VAW78766.1"/>
    </source>
</evidence>
<dbReference type="GO" id="GO:0006352">
    <property type="term" value="P:DNA-templated transcription initiation"/>
    <property type="evidence" value="ECO:0007669"/>
    <property type="project" value="InterPro"/>
</dbReference>
<dbReference type="PANTHER" id="PTHR43133:SF8">
    <property type="entry name" value="RNA POLYMERASE SIGMA FACTOR HI_1459-RELATED"/>
    <property type="match status" value="1"/>
</dbReference>
<dbReference type="SUPFAM" id="SSF88659">
    <property type="entry name" value="Sigma3 and sigma4 domains of RNA polymerase sigma factors"/>
    <property type="match status" value="1"/>
</dbReference>
<keyword evidence="2" id="KW-0805">Transcription regulation</keyword>
<dbReference type="InterPro" id="IPR013249">
    <property type="entry name" value="RNA_pol_sigma70_r4_t2"/>
</dbReference>
<dbReference type="SUPFAM" id="SSF88946">
    <property type="entry name" value="Sigma2 domain of RNA polymerase sigma factors"/>
    <property type="match status" value="1"/>
</dbReference>
<reference evidence="8" key="1">
    <citation type="submission" date="2018-06" db="EMBL/GenBank/DDBJ databases">
        <authorList>
            <person name="Zhirakovskaya E."/>
        </authorList>
    </citation>
    <scope>NUCLEOTIDE SEQUENCE</scope>
</reference>
<evidence type="ECO:0000256" key="1">
    <source>
        <dbReference type="ARBA" id="ARBA00010641"/>
    </source>
</evidence>
<comment type="similarity">
    <text evidence="1">Belongs to the sigma-70 factor family. ECF subfamily.</text>
</comment>
<dbReference type="AlphaFoldDB" id="A0A3B0ZDJ1"/>
<evidence type="ECO:0000259" key="7">
    <source>
        <dbReference type="Pfam" id="PF08281"/>
    </source>
</evidence>
<dbReference type="Pfam" id="PF04542">
    <property type="entry name" value="Sigma70_r2"/>
    <property type="match status" value="1"/>
</dbReference>
<sequence>MSMGLITCLNNCVSMRQRIAASRERLYRVALAWCGDGMLADDLVQEAMSLALQKSHQLRDKERLNAWLYSILNNRWKQYLRSRRPHEDLDDERPCDKPGPDLMIDRIEIVSRVRQAVSILPVEQRRVLALVDLEGFSYSDVAEILEIPAGTVMSRLHRARKGLVKLLEPEEAPLVEPASPSLRRVK</sequence>
<dbReference type="Gene3D" id="1.10.10.10">
    <property type="entry name" value="Winged helix-like DNA-binding domain superfamily/Winged helix DNA-binding domain"/>
    <property type="match status" value="1"/>
</dbReference>
<dbReference type="Pfam" id="PF08281">
    <property type="entry name" value="Sigma70_r4_2"/>
    <property type="match status" value="1"/>
</dbReference>
<dbReference type="InterPro" id="IPR007627">
    <property type="entry name" value="RNA_pol_sigma70_r2"/>
</dbReference>
<dbReference type="PANTHER" id="PTHR43133">
    <property type="entry name" value="RNA POLYMERASE ECF-TYPE SIGMA FACTO"/>
    <property type="match status" value="1"/>
</dbReference>
<proteinExistence type="inferred from homology"/>
<dbReference type="InterPro" id="IPR039425">
    <property type="entry name" value="RNA_pol_sigma-70-like"/>
</dbReference>
<evidence type="ECO:0008006" key="9">
    <source>
        <dbReference type="Google" id="ProtNLM"/>
    </source>
</evidence>
<organism evidence="8">
    <name type="scientific">hydrothermal vent metagenome</name>
    <dbReference type="NCBI Taxonomy" id="652676"/>
    <lineage>
        <taxon>unclassified sequences</taxon>
        <taxon>metagenomes</taxon>
        <taxon>ecological metagenomes</taxon>
    </lineage>
</organism>
<dbReference type="NCBIfam" id="TIGR02937">
    <property type="entry name" value="sigma70-ECF"/>
    <property type="match status" value="1"/>
</dbReference>
<dbReference type="GO" id="GO:0003677">
    <property type="term" value="F:DNA binding"/>
    <property type="evidence" value="ECO:0007669"/>
    <property type="project" value="UniProtKB-KW"/>
</dbReference>
<dbReference type="InterPro" id="IPR014284">
    <property type="entry name" value="RNA_pol_sigma-70_dom"/>
</dbReference>
<dbReference type="EMBL" id="UOFN01000101">
    <property type="protein sequence ID" value="VAW78766.1"/>
    <property type="molecule type" value="Genomic_DNA"/>
</dbReference>
<feature type="domain" description="RNA polymerase sigma-70 region 2" evidence="6">
    <location>
        <begin position="22"/>
        <end position="84"/>
    </location>
</feature>
<evidence type="ECO:0000259" key="6">
    <source>
        <dbReference type="Pfam" id="PF04542"/>
    </source>
</evidence>
<dbReference type="InterPro" id="IPR013324">
    <property type="entry name" value="RNA_pol_sigma_r3/r4-like"/>
</dbReference>
<dbReference type="CDD" id="cd06171">
    <property type="entry name" value="Sigma70_r4"/>
    <property type="match status" value="1"/>
</dbReference>
<dbReference type="Gene3D" id="1.10.1740.10">
    <property type="match status" value="1"/>
</dbReference>
<keyword evidence="5" id="KW-0804">Transcription</keyword>
<evidence type="ECO:0000256" key="5">
    <source>
        <dbReference type="ARBA" id="ARBA00023163"/>
    </source>
</evidence>
<dbReference type="InterPro" id="IPR013325">
    <property type="entry name" value="RNA_pol_sigma_r2"/>
</dbReference>
<accession>A0A3B0ZDJ1</accession>
<dbReference type="GO" id="GO:0016987">
    <property type="term" value="F:sigma factor activity"/>
    <property type="evidence" value="ECO:0007669"/>
    <property type="project" value="UniProtKB-KW"/>
</dbReference>
<protein>
    <recommendedName>
        <fullName evidence="9">RNA polymerase sigma-54 factor RpoN</fullName>
    </recommendedName>
</protein>